<dbReference type="OMA" id="FIFCLRM"/>
<feature type="compositionally biased region" description="Basic and acidic residues" evidence="1">
    <location>
        <begin position="12"/>
        <end position="22"/>
    </location>
</feature>
<feature type="transmembrane region" description="Helical" evidence="2">
    <location>
        <begin position="54"/>
        <end position="76"/>
    </location>
</feature>
<dbReference type="RefSeq" id="XP_028534617.1">
    <property type="nucleotide sequence ID" value="XM_028678315.1"/>
</dbReference>
<proteinExistence type="predicted"/>
<keyword evidence="2" id="KW-0472">Membrane</keyword>
<evidence type="ECO:0000256" key="1">
    <source>
        <dbReference type="SAM" id="MobiDB-lite"/>
    </source>
</evidence>
<evidence type="ECO:0000313" key="3">
    <source>
        <dbReference type="EMBL" id="CRH01618.1"/>
    </source>
</evidence>
<keyword evidence="2" id="KW-1133">Transmembrane helix</keyword>
<name>A0A1J1H9G4_PLARL</name>
<dbReference type="AlphaFoldDB" id="A0A1J1H9G4"/>
<dbReference type="GeneID" id="39737749"/>
<keyword evidence="4" id="KW-1185">Reference proteome</keyword>
<keyword evidence="2" id="KW-0812">Transmembrane</keyword>
<accession>A0A1J1H9G4</accession>
<evidence type="ECO:0000256" key="2">
    <source>
        <dbReference type="SAM" id="Phobius"/>
    </source>
</evidence>
<feature type="region of interest" description="Disordered" evidence="1">
    <location>
        <begin position="1"/>
        <end position="29"/>
    </location>
</feature>
<dbReference type="KEGG" id="prel:PRELSG_1250500"/>
<sequence length="131" mass="15610">MKEESNLGLKDNNLEKETDGNKKKIKDKRKKKVENFGLNDIIYCKENFKVLKKFFIFVLLIILSPVILIILYNYFFKIFFNISKNDSLLYSLYCTAAYILFLTLLYAYLAFKEDNNIKHNDIKTKEEKKVK</sequence>
<dbReference type="VEuPathDB" id="PlasmoDB:PRELSG_1250500"/>
<feature type="transmembrane region" description="Helical" evidence="2">
    <location>
        <begin position="88"/>
        <end position="109"/>
    </location>
</feature>
<dbReference type="EMBL" id="LN835307">
    <property type="protein sequence ID" value="CRH01618.1"/>
    <property type="molecule type" value="Genomic_DNA"/>
</dbReference>
<reference evidence="3 4" key="1">
    <citation type="submission" date="2015-04" db="EMBL/GenBank/DDBJ databases">
        <authorList>
            <consortium name="Pathogen Informatics"/>
        </authorList>
    </citation>
    <scope>NUCLEOTIDE SEQUENCE [LARGE SCALE GENOMIC DNA]</scope>
    <source>
        <strain evidence="3 4">SGS1</strain>
    </source>
</reference>
<evidence type="ECO:0000313" key="4">
    <source>
        <dbReference type="Proteomes" id="UP000220158"/>
    </source>
</evidence>
<evidence type="ECO:0008006" key="5">
    <source>
        <dbReference type="Google" id="ProtNLM"/>
    </source>
</evidence>
<gene>
    <name evidence="3" type="ORF">PRELSG_1250500</name>
</gene>
<protein>
    <recommendedName>
        <fullName evidence="5">Vacuolar ATPase assembly integral membrane protein VMA21 homolog</fullName>
    </recommendedName>
</protein>
<organism evidence="3 4">
    <name type="scientific">Plasmodium relictum</name>
    <dbReference type="NCBI Taxonomy" id="85471"/>
    <lineage>
        <taxon>Eukaryota</taxon>
        <taxon>Sar</taxon>
        <taxon>Alveolata</taxon>
        <taxon>Apicomplexa</taxon>
        <taxon>Aconoidasida</taxon>
        <taxon>Haemosporida</taxon>
        <taxon>Plasmodiidae</taxon>
        <taxon>Plasmodium</taxon>
        <taxon>Plasmodium (Haemamoeba)</taxon>
    </lineage>
</organism>
<dbReference type="Proteomes" id="UP000220158">
    <property type="component" value="Chromosome 12"/>
</dbReference>